<keyword evidence="1" id="KW-0812">Transmembrane</keyword>
<organism evidence="2 3">
    <name type="scientific">Cytobacillus purgationiresistens</name>
    <dbReference type="NCBI Taxonomy" id="863449"/>
    <lineage>
        <taxon>Bacteria</taxon>
        <taxon>Bacillati</taxon>
        <taxon>Bacillota</taxon>
        <taxon>Bacilli</taxon>
        <taxon>Bacillales</taxon>
        <taxon>Bacillaceae</taxon>
        <taxon>Cytobacillus</taxon>
    </lineage>
</organism>
<accession>A0ABU0AR68</accession>
<feature type="transmembrane region" description="Helical" evidence="1">
    <location>
        <begin position="16"/>
        <end position="34"/>
    </location>
</feature>
<keyword evidence="3" id="KW-1185">Reference proteome</keyword>
<proteinExistence type="predicted"/>
<dbReference type="EMBL" id="JAUSUB010000038">
    <property type="protein sequence ID" value="MDQ0273364.1"/>
    <property type="molecule type" value="Genomic_DNA"/>
</dbReference>
<gene>
    <name evidence="2" type="ORF">J2S17_005296</name>
</gene>
<dbReference type="Proteomes" id="UP001238088">
    <property type="component" value="Unassembled WGS sequence"/>
</dbReference>
<protein>
    <submittedName>
        <fullName evidence="2">Uncharacterized protein</fullName>
    </submittedName>
</protein>
<dbReference type="RefSeq" id="WP_307479383.1">
    <property type="nucleotide sequence ID" value="NZ_JAUSUB010000038.1"/>
</dbReference>
<comment type="caution">
    <text evidence="2">The sequence shown here is derived from an EMBL/GenBank/DDBJ whole genome shotgun (WGS) entry which is preliminary data.</text>
</comment>
<evidence type="ECO:0000256" key="1">
    <source>
        <dbReference type="SAM" id="Phobius"/>
    </source>
</evidence>
<keyword evidence="1" id="KW-0472">Membrane</keyword>
<evidence type="ECO:0000313" key="3">
    <source>
        <dbReference type="Proteomes" id="UP001238088"/>
    </source>
</evidence>
<name>A0ABU0AR68_9BACI</name>
<sequence>METVFTNVVFKKEVKAYLLLGGLLVTGLVCPFLGKLHMENSYRKLFVFLF</sequence>
<reference evidence="2 3" key="1">
    <citation type="submission" date="2023-07" db="EMBL/GenBank/DDBJ databases">
        <title>Genomic Encyclopedia of Type Strains, Phase IV (KMG-IV): sequencing the most valuable type-strain genomes for metagenomic binning, comparative biology and taxonomic classification.</title>
        <authorList>
            <person name="Goeker M."/>
        </authorList>
    </citation>
    <scope>NUCLEOTIDE SEQUENCE [LARGE SCALE GENOMIC DNA]</scope>
    <source>
        <strain evidence="2 3">DSM 23494</strain>
    </source>
</reference>
<evidence type="ECO:0000313" key="2">
    <source>
        <dbReference type="EMBL" id="MDQ0273364.1"/>
    </source>
</evidence>
<keyword evidence="1" id="KW-1133">Transmembrane helix</keyword>